<organism evidence="1 2">
    <name type="scientific">Platanthera guangdongensis</name>
    <dbReference type="NCBI Taxonomy" id="2320717"/>
    <lineage>
        <taxon>Eukaryota</taxon>
        <taxon>Viridiplantae</taxon>
        <taxon>Streptophyta</taxon>
        <taxon>Embryophyta</taxon>
        <taxon>Tracheophyta</taxon>
        <taxon>Spermatophyta</taxon>
        <taxon>Magnoliopsida</taxon>
        <taxon>Liliopsida</taxon>
        <taxon>Asparagales</taxon>
        <taxon>Orchidaceae</taxon>
        <taxon>Orchidoideae</taxon>
        <taxon>Orchideae</taxon>
        <taxon>Orchidinae</taxon>
        <taxon>Platanthera</taxon>
    </lineage>
</organism>
<sequence length="358" mass="39892">MLLLSIAIGQEYSTWYTHRRGTCAMERMKFLQTTHECTHGRRTRTDCTHARSLFVPRCIACAHVDIVHAWPMHVCGRWVCMTTVRADLLGGTTVHVPGYEFPEIHGFPFPKPEPCCPNSFQPGFRGSFLDDEQPDTIAPQPPLHHLHRRCPTVRHPNGKCSLLLSSPMLSPNTLLGLNYWKRCKNVFSFSFIWKKSSKSNQSGKGASRFLKNAGLGFKTSREAIEGHLLTSLVGHHLANHARSTTRVLRIPHSSESRASCMSIDSIASLDSHSKELCDSCILVSPECRTPSLAPPVSPEILLLLAIPKFYRPLLTSPATSREFFDSAACRKVLPARAPFHLLFGVSLYLNGGQLKLSV</sequence>
<accession>A0ABR2N447</accession>
<comment type="caution">
    <text evidence="1">The sequence shown here is derived from an EMBL/GenBank/DDBJ whole genome shotgun (WGS) entry which is preliminary data.</text>
</comment>
<dbReference type="Proteomes" id="UP001412067">
    <property type="component" value="Unassembled WGS sequence"/>
</dbReference>
<gene>
    <name evidence="1" type="ORF">KSP40_PGU011474</name>
</gene>
<name>A0ABR2N447_9ASPA</name>
<protein>
    <submittedName>
        <fullName evidence="1">Uncharacterized protein</fullName>
    </submittedName>
</protein>
<reference evidence="1 2" key="1">
    <citation type="journal article" date="2022" name="Nat. Plants">
        <title>Genomes of leafy and leafless Platanthera orchids illuminate the evolution of mycoheterotrophy.</title>
        <authorList>
            <person name="Li M.H."/>
            <person name="Liu K.W."/>
            <person name="Li Z."/>
            <person name="Lu H.C."/>
            <person name="Ye Q.L."/>
            <person name="Zhang D."/>
            <person name="Wang J.Y."/>
            <person name="Li Y.F."/>
            <person name="Zhong Z.M."/>
            <person name="Liu X."/>
            <person name="Yu X."/>
            <person name="Liu D.K."/>
            <person name="Tu X.D."/>
            <person name="Liu B."/>
            <person name="Hao Y."/>
            <person name="Liao X.Y."/>
            <person name="Jiang Y.T."/>
            <person name="Sun W.H."/>
            <person name="Chen J."/>
            <person name="Chen Y.Q."/>
            <person name="Ai Y."/>
            <person name="Zhai J.W."/>
            <person name="Wu S.S."/>
            <person name="Zhou Z."/>
            <person name="Hsiao Y.Y."/>
            <person name="Wu W.L."/>
            <person name="Chen Y.Y."/>
            <person name="Lin Y.F."/>
            <person name="Hsu J.L."/>
            <person name="Li C.Y."/>
            <person name="Wang Z.W."/>
            <person name="Zhao X."/>
            <person name="Zhong W.Y."/>
            <person name="Ma X.K."/>
            <person name="Ma L."/>
            <person name="Huang J."/>
            <person name="Chen G.Z."/>
            <person name="Huang M.Z."/>
            <person name="Huang L."/>
            <person name="Peng D.H."/>
            <person name="Luo Y.B."/>
            <person name="Zou S.Q."/>
            <person name="Chen S.P."/>
            <person name="Lan S."/>
            <person name="Tsai W.C."/>
            <person name="Van de Peer Y."/>
            <person name="Liu Z.J."/>
        </authorList>
    </citation>
    <scope>NUCLEOTIDE SEQUENCE [LARGE SCALE GENOMIC DNA]</scope>
    <source>
        <strain evidence="1">Lor288</strain>
    </source>
</reference>
<evidence type="ECO:0000313" key="2">
    <source>
        <dbReference type="Proteomes" id="UP001412067"/>
    </source>
</evidence>
<proteinExistence type="predicted"/>
<evidence type="ECO:0000313" key="1">
    <source>
        <dbReference type="EMBL" id="KAK8970897.1"/>
    </source>
</evidence>
<dbReference type="EMBL" id="JBBWWR010000001">
    <property type="protein sequence ID" value="KAK8970897.1"/>
    <property type="molecule type" value="Genomic_DNA"/>
</dbReference>
<keyword evidence="2" id="KW-1185">Reference proteome</keyword>